<comment type="caution">
    <text evidence="4">The sequence shown here is derived from an EMBL/GenBank/DDBJ whole genome shotgun (WGS) entry which is preliminary data.</text>
</comment>
<dbReference type="InterPro" id="IPR026956">
    <property type="entry name" value="D-ser_dehydrat-like_dom"/>
</dbReference>
<gene>
    <name evidence="4" type="ORF">ACEG43_03700</name>
</gene>
<dbReference type="SMART" id="SM01119">
    <property type="entry name" value="D-ser_dehydrat"/>
    <property type="match status" value="1"/>
</dbReference>
<evidence type="ECO:0000259" key="3">
    <source>
        <dbReference type="SMART" id="SM01119"/>
    </source>
</evidence>
<sequence length="385" mass="41169">MISAAYPQLRLDADAVDHNIRIMAAWCRSRDVELAPHVKTTMSAPVIERQLAAGASGVTVATVDQAQTILSWGHGAVLIANQVVDRFGLRRLKSLLEEDPAREIRCFVDSPEGVIAAEQIFTGRGPALKVLLDVGTPGGRTGIRNPEDARQLARLVSQAPGLSLAGVAGYEGVAPNTRSDDTIAAVDAHCRRVRDVYLDVADLFETDTPVYSMGGSAFPDRVVEFLPTASAVPGTVRLLRSGCYVTHDHGAYQRVSPIPQLVPALSIRAVVLSVPEAGTAVVGAGKRDLPYDADLPVLLCAHSPGGSPRHDISGHVRSLYDHHAVLTGVSGLEVADLVDVGISHPCSAFDRWPDYFVTDKGGEVIDVWQTDFRRASIVGTGRARR</sequence>
<keyword evidence="4" id="KW-0413">Isomerase</keyword>
<name>A0ABV4SA29_9ACTN</name>
<dbReference type="GO" id="GO:0008784">
    <property type="term" value="F:alanine racemase activity"/>
    <property type="evidence" value="ECO:0007669"/>
    <property type="project" value="UniProtKB-EC"/>
</dbReference>
<dbReference type="Gene3D" id="2.40.37.20">
    <property type="entry name" value="D-serine dehydratase-like domain"/>
    <property type="match status" value="1"/>
</dbReference>
<dbReference type="InterPro" id="IPR051466">
    <property type="entry name" value="D-amino_acid_metab_enzyme"/>
</dbReference>
<evidence type="ECO:0000313" key="4">
    <source>
        <dbReference type="EMBL" id="MFA3835296.1"/>
    </source>
</evidence>
<dbReference type="Gene3D" id="3.20.20.10">
    <property type="entry name" value="Alanine racemase"/>
    <property type="match status" value="1"/>
</dbReference>
<evidence type="ECO:0000313" key="5">
    <source>
        <dbReference type="Proteomes" id="UP001571476"/>
    </source>
</evidence>
<organism evidence="4 5">
    <name type="scientific">Streptomyces aureus</name>
    <dbReference type="NCBI Taxonomy" id="193461"/>
    <lineage>
        <taxon>Bacteria</taxon>
        <taxon>Bacillati</taxon>
        <taxon>Actinomycetota</taxon>
        <taxon>Actinomycetes</taxon>
        <taxon>Kitasatosporales</taxon>
        <taxon>Streptomycetaceae</taxon>
        <taxon>Streptomyces</taxon>
    </lineage>
</organism>
<dbReference type="RefSeq" id="WP_372561324.1">
    <property type="nucleotide sequence ID" value="NZ_JBGOSP010000002.1"/>
</dbReference>
<dbReference type="EMBL" id="JBGOSP010000002">
    <property type="protein sequence ID" value="MFA3835296.1"/>
    <property type="molecule type" value="Genomic_DNA"/>
</dbReference>
<evidence type="ECO:0000256" key="1">
    <source>
        <dbReference type="ARBA" id="ARBA00005323"/>
    </source>
</evidence>
<keyword evidence="2" id="KW-0456">Lyase</keyword>
<dbReference type="Pfam" id="PF01168">
    <property type="entry name" value="Ala_racemase_N"/>
    <property type="match status" value="1"/>
</dbReference>
<evidence type="ECO:0000256" key="2">
    <source>
        <dbReference type="ARBA" id="ARBA00023239"/>
    </source>
</evidence>
<dbReference type="Proteomes" id="UP001571476">
    <property type="component" value="Unassembled WGS sequence"/>
</dbReference>
<proteinExistence type="inferred from homology"/>
<protein>
    <submittedName>
        <fullName evidence="4">Alanine racemase</fullName>
        <ecNumber evidence="4">5.1.1.1</ecNumber>
    </submittedName>
</protein>
<dbReference type="InterPro" id="IPR029066">
    <property type="entry name" value="PLP-binding_barrel"/>
</dbReference>
<dbReference type="Pfam" id="PF14031">
    <property type="entry name" value="D-ser_dehydrat"/>
    <property type="match status" value="1"/>
</dbReference>
<comment type="similarity">
    <text evidence="1">Belongs to the DSD1 family.</text>
</comment>
<dbReference type="InterPro" id="IPR042208">
    <property type="entry name" value="D-ser_dehydrat-like_sf"/>
</dbReference>
<dbReference type="InterPro" id="IPR001608">
    <property type="entry name" value="Ala_racemase_N"/>
</dbReference>
<dbReference type="SUPFAM" id="SSF51419">
    <property type="entry name" value="PLP-binding barrel"/>
    <property type="match status" value="1"/>
</dbReference>
<accession>A0ABV4SA29</accession>
<reference evidence="4 5" key="1">
    <citation type="submission" date="2024-08" db="EMBL/GenBank/DDBJ databases">
        <title>Genome sequence of Streptomyces aureus CACIA-1.46HGO.</title>
        <authorList>
            <person name="Evangelista-Martinez Z."/>
        </authorList>
    </citation>
    <scope>NUCLEOTIDE SEQUENCE [LARGE SCALE GENOMIC DNA]</scope>
    <source>
        <strain evidence="4 5">CACIA-1.46HGO</strain>
    </source>
</reference>
<feature type="domain" description="D-serine dehydratase-like" evidence="3">
    <location>
        <begin position="264"/>
        <end position="359"/>
    </location>
</feature>
<dbReference type="PANTHER" id="PTHR28004:SF8">
    <property type="entry name" value="D-SERINE DEAMINASE"/>
    <property type="match status" value="1"/>
</dbReference>
<dbReference type="EC" id="5.1.1.1" evidence="4"/>
<keyword evidence="5" id="KW-1185">Reference proteome</keyword>
<dbReference type="PANTHER" id="PTHR28004">
    <property type="entry name" value="ZGC:162816-RELATED"/>
    <property type="match status" value="1"/>
</dbReference>